<accession>A0A427A4V8</accession>
<evidence type="ECO:0000313" key="1">
    <source>
        <dbReference type="EMBL" id="RRT71289.1"/>
    </source>
</evidence>
<protein>
    <submittedName>
        <fullName evidence="1">Uncharacterized protein</fullName>
    </submittedName>
</protein>
<name>A0A427A4V8_ENSVE</name>
<proteinExistence type="predicted"/>
<dbReference type="Proteomes" id="UP000287651">
    <property type="component" value="Unassembled WGS sequence"/>
</dbReference>
<comment type="caution">
    <text evidence="1">The sequence shown here is derived from an EMBL/GenBank/DDBJ whole genome shotgun (WGS) entry which is preliminary data.</text>
</comment>
<dbReference type="AlphaFoldDB" id="A0A427A4V8"/>
<gene>
    <name evidence="1" type="ORF">B296_00013301</name>
</gene>
<sequence>METYSHHGSEPPVLDLGVEADDSAIGMSNDGEEEPYVVGGLQQETQRNHHHVQIFLLHLSAPPPPPPPLCAVCRLLKVPGARLRKKQATHGEAEKKQRRHLEEILANRDRARTLLLYPSRRVVVPRFIGKACGSGS</sequence>
<evidence type="ECO:0000313" key="2">
    <source>
        <dbReference type="Proteomes" id="UP000287651"/>
    </source>
</evidence>
<reference evidence="1 2" key="1">
    <citation type="journal article" date="2014" name="Agronomy (Basel)">
        <title>A Draft Genome Sequence for Ensete ventricosum, the Drought-Tolerant Tree Against Hunger.</title>
        <authorList>
            <person name="Harrison J."/>
            <person name="Moore K.A."/>
            <person name="Paszkiewicz K."/>
            <person name="Jones T."/>
            <person name="Grant M."/>
            <person name="Ambacheew D."/>
            <person name="Muzemil S."/>
            <person name="Studholme D.J."/>
        </authorList>
    </citation>
    <scope>NUCLEOTIDE SEQUENCE [LARGE SCALE GENOMIC DNA]</scope>
</reference>
<dbReference type="EMBL" id="AMZH03003752">
    <property type="protein sequence ID" value="RRT71289.1"/>
    <property type="molecule type" value="Genomic_DNA"/>
</dbReference>
<organism evidence="1 2">
    <name type="scientific">Ensete ventricosum</name>
    <name type="common">Abyssinian banana</name>
    <name type="synonym">Musa ensete</name>
    <dbReference type="NCBI Taxonomy" id="4639"/>
    <lineage>
        <taxon>Eukaryota</taxon>
        <taxon>Viridiplantae</taxon>
        <taxon>Streptophyta</taxon>
        <taxon>Embryophyta</taxon>
        <taxon>Tracheophyta</taxon>
        <taxon>Spermatophyta</taxon>
        <taxon>Magnoliopsida</taxon>
        <taxon>Liliopsida</taxon>
        <taxon>Zingiberales</taxon>
        <taxon>Musaceae</taxon>
        <taxon>Ensete</taxon>
    </lineage>
</organism>